<organism evidence="5 6">
    <name type="scientific">Perkinsus olseni</name>
    <name type="common">Perkinsus atlanticus</name>
    <dbReference type="NCBI Taxonomy" id="32597"/>
    <lineage>
        <taxon>Eukaryota</taxon>
        <taxon>Sar</taxon>
        <taxon>Alveolata</taxon>
        <taxon>Perkinsozoa</taxon>
        <taxon>Perkinsea</taxon>
        <taxon>Perkinsida</taxon>
        <taxon>Perkinsidae</taxon>
        <taxon>Perkinsus</taxon>
    </lineage>
</organism>
<proteinExistence type="inferred from homology"/>
<dbReference type="EMBL" id="JABANM010011722">
    <property type="protein sequence ID" value="KAF4737226.1"/>
    <property type="molecule type" value="Genomic_DNA"/>
</dbReference>
<dbReference type="PANTHER" id="PTHR12940:SF0">
    <property type="entry name" value="SPLICING FACTOR ESS-2 HOMOLOG"/>
    <property type="match status" value="1"/>
</dbReference>
<feature type="region of interest" description="Disordered" evidence="4">
    <location>
        <begin position="424"/>
        <end position="464"/>
    </location>
</feature>
<dbReference type="InterPro" id="IPR019148">
    <property type="entry name" value="Nuclear_protein_DGCR14_ESS-2"/>
</dbReference>
<name>A0A7J6SYK5_PEROL</name>
<comment type="similarity">
    <text evidence="2">Belongs to the ESS2 family.</text>
</comment>
<feature type="compositionally biased region" description="Basic and acidic residues" evidence="4">
    <location>
        <begin position="442"/>
        <end position="464"/>
    </location>
</feature>
<keyword evidence="3" id="KW-0539">Nucleus</keyword>
<evidence type="ECO:0000256" key="3">
    <source>
        <dbReference type="ARBA" id="ARBA00023242"/>
    </source>
</evidence>
<comment type="subcellular location">
    <subcellularLocation>
        <location evidence="1">Nucleus</location>
    </subcellularLocation>
</comment>
<evidence type="ECO:0000313" key="6">
    <source>
        <dbReference type="Proteomes" id="UP000574390"/>
    </source>
</evidence>
<comment type="caution">
    <text evidence="5">The sequence shown here is derived from an EMBL/GenBank/DDBJ whole genome shotgun (WGS) entry which is preliminary data.</text>
</comment>
<accession>A0A7J6SYK5</accession>
<evidence type="ECO:0000256" key="4">
    <source>
        <dbReference type="SAM" id="MobiDB-lite"/>
    </source>
</evidence>
<dbReference type="AlphaFoldDB" id="A0A7J6SYK5"/>
<evidence type="ECO:0000256" key="2">
    <source>
        <dbReference type="ARBA" id="ARBA00009072"/>
    </source>
</evidence>
<dbReference type="Pfam" id="PF09751">
    <property type="entry name" value="Es2"/>
    <property type="match status" value="1"/>
</dbReference>
<evidence type="ECO:0000256" key="1">
    <source>
        <dbReference type="ARBA" id="ARBA00004123"/>
    </source>
</evidence>
<dbReference type="Proteomes" id="UP000574390">
    <property type="component" value="Unassembled WGS sequence"/>
</dbReference>
<reference evidence="5 6" key="1">
    <citation type="submission" date="2020-04" db="EMBL/GenBank/DDBJ databases">
        <title>Perkinsus olseni comparative genomics.</title>
        <authorList>
            <person name="Bogema D.R."/>
        </authorList>
    </citation>
    <scope>NUCLEOTIDE SEQUENCE [LARGE SCALE GENOMIC DNA]</scope>
    <source>
        <strain evidence="5">ATCC PRA-205</strain>
    </source>
</reference>
<dbReference type="GO" id="GO:0071013">
    <property type="term" value="C:catalytic step 2 spliceosome"/>
    <property type="evidence" value="ECO:0007669"/>
    <property type="project" value="TreeGrafter"/>
</dbReference>
<evidence type="ECO:0000313" key="5">
    <source>
        <dbReference type="EMBL" id="KAF4737226.1"/>
    </source>
</evidence>
<protein>
    <submittedName>
        <fullName evidence="5">Uncharacterized protein</fullName>
    </submittedName>
</protein>
<feature type="non-terminal residue" evidence="5">
    <location>
        <position position="464"/>
    </location>
</feature>
<dbReference type="PANTHER" id="PTHR12940">
    <property type="entry name" value="ES-2 PROTEIN - RELATED"/>
    <property type="match status" value="1"/>
</dbReference>
<sequence>MSSAASSAGDTVGRRIGESSTQLVAMPREFAEPDTKNSSALVTADGAKLAGYSVKEMEFLRKPQKAFQLGRIPAKALAEDDYVAAASYIIERDYYPDLKRLRLAEQIANAEKEGKGRDQQVVALRQELLRLTPVTPGINARNAAMNYTPGAPKRREDGAMKALPGEIDGSSSSSSSSVMASGGASHFCTGQEIVDLTGRSIDSRTKELVDMSLASGKGVVVDLGVRLDQFHSRYGSEDNASFQSAYEEHLSKKRAEQSWIEDQANSHNAMLADKREAAALGQKVEGVALALNSSAAVARNPLLFNSNGLQKQPFMFENKPDNVNTRFHTTDYERDSTEVERKVCWGNARVRALFHRVAAVAVGALGNTRVPGMLDMDDRRRTIQMENRANAREESLRDRDNNDMAVAGRFDAAKPGGYLATPTMLGASAGGAAGEDAFSIPKESDREQLAHRLLDEENRKKKRK</sequence>
<gene>
    <name evidence="5" type="ORF">FOZ62_023264</name>
</gene>